<dbReference type="SMART" id="SM00387">
    <property type="entry name" value="HATPase_c"/>
    <property type="match status" value="1"/>
</dbReference>
<dbReference type="SUPFAM" id="SSF47384">
    <property type="entry name" value="Homodimeric domain of signal transducing histidine kinase"/>
    <property type="match status" value="1"/>
</dbReference>
<evidence type="ECO:0000256" key="3">
    <source>
        <dbReference type="ARBA" id="ARBA00022606"/>
    </source>
</evidence>
<dbReference type="InterPro" id="IPR003661">
    <property type="entry name" value="HisK_dim/P_dom"/>
</dbReference>
<dbReference type="PROSITE" id="PS50046">
    <property type="entry name" value="PHYTOCHROME_2"/>
    <property type="match status" value="1"/>
</dbReference>
<keyword evidence="2 11" id="KW-0597">Phosphoprotein</keyword>
<dbReference type="GO" id="GO:0006355">
    <property type="term" value="P:regulation of DNA-templated transcription"/>
    <property type="evidence" value="ECO:0007669"/>
    <property type="project" value="InterPro"/>
</dbReference>
<dbReference type="InterPro" id="IPR029016">
    <property type="entry name" value="GAF-like_dom_sf"/>
</dbReference>
<evidence type="ECO:0000256" key="2">
    <source>
        <dbReference type="ARBA" id="ARBA00022553"/>
    </source>
</evidence>
<keyword evidence="1" id="KW-0600">Photoreceptor protein</keyword>
<keyword evidence="9" id="KW-0902">Two-component regulatory system</keyword>
<protein>
    <submittedName>
        <fullName evidence="16">Uncharacterized protein</fullName>
    </submittedName>
</protein>
<keyword evidence="10" id="KW-0675">Receptor</keyword>
<dbReference type="PROSITE" id="PS50109">
    <property type="entry name" value="HIS_KIN"/>
    <property type="match status" value="1"/>
</dbReference>
<dbReference type="Pfam" id="PF00512">
    <property type="entry name" value="HisKA"/>
    <property type="match status" value="1"/>
</dbReference>
<keyword evidence="6" id="KW-0418">Kinase</keyword>
<dbReference type="OrthoDB" id="2015534at2759"/>
<dbReference type="InterPro" id="IPR036890">
    <property type="entry name" value="HATPase_C_sf"/>
</dbReference>
<keyword evidence="5" id="KW-0547">Nucleotide-binding</keyword>
<dbReference type="InterPro" id="IPR003018">
    <property type="entry name" value="GAF"/>
</dbReference>
<dbReference type="InterPro" id="IPR035965">
    <property type="entry name" value="PAS-like_dom_sf"/>
</dbReference>
<dbReference type="InterPro" id="IPR043150">
    <property type="entry name" value="Phytochrome_PHY_sf"/>
</dbReference>
<dbReference type="GO" id="GO:0009881">
    <property type="term" value="F:photoreceptor activity"/>
    <property type="evidence" value="ECO:0007669"/>
    <property type="project" value="UniProtKB-KW"/>
</dbReference>
<evidence type="ECO:0000259" key="13">
    <source>
        <dbReference type="PROSITE" id="PS50046"/>
    </source>
</evidence>
<evidence type="ECO:0000256" key="12">
    <source>
        <dbReference type="SAM" id="MobiDB-lite"/>
    </source>
</evidence>
<dbReference type="Gene3D" id="3.30.450.40">
    <property type="match status" value="1"/>
</dbReference>
<dbReference type="InterPro" id="IPR016132">
    <property type="entry name" value="Phyto_chromo_attachment"/>
</dbReference>
<proteinExistence type="predicted"/>
<dbReference type="AlphaFoldDB" id="A0A1D9PUT6"/>
<dbReference type="Gene3D" id="3.30.450.20">
    <property type="entry name" value="PAS domain"/>
    <property type="match status" value="2"/>
</dbReference>
<dbReference type="InterPro" id="IPR011006">
    <property type="entry name" value="CheY-like_superfamily"/>
</dbReference>
<dbReference type="Pfam" id="PF02518">
    <property type="entry name" value="HATPase_c"/>
    <property type="match status" value="1"/>
</dbReference>
<dbReference type="Gene3D" id="3.30.450.270">
    <property type="match status" value="1"/>
</dbReference>
<evidence type="ECO:0000256" key="10">
    <source>
        <dbReference type="ARBA" id="ARBA00023170"/>
    </source>
</evidence>
<evidence type="ECO:0000256" key="11">
    <source>
        <dbReference type="PROSITE-ProRule" id="PRU00169"/>
    </source>
</evidence>
<evidence type="ECO:0000256" key="7">
    <source>
        <dbReference type="ARBA" id="ARBA00022840"/>
    </source>
</evidence>
<evidence type="ECO:0000313" key="16">
    <source>
        <dbReference type="EMBL" id="APA06484.1"/>
    </source>
</evidence>
<dbReference type="InterPro" id="IPR003594">
    <property type="entry name" value="HATPase_dom"/>
</dbReference>
<gene>
    <name evidence="16" type="ORF">sscle_02g012540</name>
</gene>
<dbReference type="InterPro" id="IPR013515">
    <property type="entry name" value="Phytochrome_cen-reg"/>
</dbReference>
<feature type="region of interest" description="Disordered" evidence="12">
    <location>
        <begin position="78"/>
        <end position="155"/>
    </location>
</feature>
<dbReference type="SUPFAM" id="SSF55781">
    <property type="entry name" value="GAF domain-like"/>
    <property type="match status" value="2"/>
</dbReference>
<reference evidence="17" key="1">
    <citation type="journal article" date="2017" name="Genome Biol. Evol.">
        <title>The complete genome sequence of the phytopathogenic fungus Sclerotinia sclerotiorum reveals insights into the genome architecture of broad host range pathogens.</title>
        <authorList>
            <person name="Derbyshire M."/>
            <person name="Denton-Giles M."/>
            <person name="Hegedus D."/>
            <person name="Seifbarghy S."/>
            <person name="Rollins J."/>
            <person name="van Kan J."/>
            <person name="Seidl M.F."/>
            <person name="Faino L."/>
            <person name="Mbengue M."/>
            <person name="Navaud O."/>
            <person name="Raffaele S."/>
            <person name="Hammond-Kosack K."/>
            <person name="Heard S."/>
            <person name="Oliver R."/>
        </authorList>
    </citation>
    <scope>NUCLEOTIDE SEQUENCE [LARGE SCALE GENOMIC DNA]</scope>
    <source>
        <strain evidence="17">ATCC 18683 / 1980 / Ss-1</strain>
    </source>
</reference>
<dbReference type="EMBL" id="CP017815">
    <property type="protein sequence ID" value="APA06484.1"/>
    <property type="molecule type" value="Genomic_DNA"/>
</dbReference>
<dbReference type="Pfam" id="PF01590">
    <property type="entry name" value="GAF"/>
    <property type="match status" value="1"/>
</dbReference>
<dbReference type="SUPFAM" id="SSF55785">
    <property type="entry name" value="PYP-like sensor domain (PAS domain)"/>
    <property type="match status" value="1"/>
</dbReference>
<dbReference type="PROSITE" id="PS50110">
    <property type="entry name" value="RESPONSE_REGULATORY"/>
    <property type="match status" value="1"/>
</dbReference>
<evidence type="ECO:0000256" key="5">
    <source>
        <dbReference type="ARBA" id="ARBA00022741"/>
    </source>
</evidence>
<dbReference type="Pfam" id="PF00360">
    <property type="entry name" value="PHY"/>
    <property type="match status" value="1"/>
</dbReference>
<evidence type="ECO:0000256" key="1">
    <source>
        <dbReference type="ARBA" id="ARBA00022543"/>
    </source>
</evidence>
<dbReference type="VEuPathDB" id="FungiDB:sscle_02g012540"/>
<dbReference type="SUPFAM" id="SSF52172">
    <property type="entry name" value="CheY-like"/>
    <property type="match status" value="1"/>
</dbReference>
<dbReference type="Gene3D" id="3.30.565.10">
    <property type="entry name" value="Histidine kinase-like ATPase, C-terminal domain"/>
    <property type="match status" value="1"/>
</dbReference>
<dbReference type="SUPFAM" id="SSF55874">
    <property type="entry name" value="ATPase domain of HSP90 chaperone/DNA topoisomerase II/histidine kinase"/>
    <property type="match status" value="1"/>
</dbReference>
<evidence type="ECO:0000256" key="4">
    <source>
        <dbReference type="ARBA" id="ARBA00022679"/>
    </source>
</evidence>
<sequence>MSNIDPTPSKPVVFPSVEEFKIERIFPIRNLVDRRDVNNGTTSQNVDDVPSYTSNHRYSTLAQEAQGRADNVNERHIDESNESNFYPPPYPPIPSDDTIRRLPGISIKNHSTGSGSDERSSESEKNRKISQRSQLVPSKHGPPGIAPGEPVGTEEQPLYKCEDEPIHIPGAIQQYGALVALRYNDQGDLVPRIASENTFKILKYTPEQLFTLKSFLDVLGVDVREDFIARVDHALRAASKNLCSDTRLDIFSMSVVAHTGLVNLWCAIHISKNTDDLIICEFEEFSDNIFHPDGLHTAKDLPKTPTRTIDNDIVLGERLKSISNRSQPLRVLQIAKRKGRHAVGSLEVFNAMTQAQEQLAACTSVQKLQDVVVGLIFDLTGFHRVMFYRFDTEKNGCVEAELVNPKASDDIFRGLHFPASDIPKQARDLYKINRIRILYDRDEETARLVCRDESDFEKPLDLTHAYLRAMSPLHIKYLSNMGVRSTMSISIVIDGDLWGLVACHGYGNSGVRVTLPMRELARNIGECASTNIERLLMQQRIEARKAPRQTSGKTPSGFIAASSNDLLRVFNADFGLLNIQDEARAIGKLRPYREALAILAHLQSRRFTEIFATHNIAKDLPKIKDPSGNNSVAGILVIPLSTGGNDFLVFFRRGQLREVRWAGNPYEKIKRTDGQYLEPRSSFRRWTETIKGTSKTWNTDDFETASVLSLLYGRFIEIWRQKESTGHNRMTRLLIKNTGHEARTPLNAVVNYLELALEDKIESPTRELLIKAHKASRSLIYVIDDLLKLTKAENGPVNSIKDVFDLSATVSEVMSAFRKEAVRKSLDLTVTIHQCIPEMVKGDAARLRQVISNLTSNAFQNSVAGGVKIDIRPLQIWPKSTVISITVQDVGHGMSETQLDELFQEFEQILDETDVPTPTKPSPSSDTRETLGLGLAVVARYVRNSNGKIRVHSERGKGTIFGIELPFEHAASPADIPEFSISNNGRHIRSLSETGSSYDDSDRITSSYTHSTFGGTPLATPIEEGSSSATSFFDVAFSSKEDPIITSTARRMSSTPSLTTFSCMSTNKPLSILAAEDNPINAKLLHRRLGKLTHRVEITNDGQSCHDYYKSQNKGVDVILMDLQMPLVDGSMATRMIRHFERDHPELHKARKRVPILAVSASLTEENRYDYIEAGFDGWILKPINFTRLDFLLRGLSNPQLKQQALYIPGMWEQGGWFLA</sequence>
<dbReference type="Gene3D" id="1.10.287.130">
    <property type="match status" value="1"/>
</dbReference>
<evidence type="ECO:0000259" key="15">
    <source>
        <dbReference type="PROSITE" id="PS50110"/>
    </source>
</evidence>
<feature type="domain" description="Response regulatory" evidence="15">
    <location>
        <begin position="1071"/>
        <end position="1197"/>
    </location>
</feature>
<dbReference type="CDD" id="cd17546">
    <property type="entry name" value="REC_hyHK_CKI1_RcsC-like"/>
    <property type="match status" value="1"/>
</dbReference>
<dbReference type="PANTHER" id="PTHR43065:SF10">
    <property type="entry name" value="PEROXIDE STRESS-ACTIVATED HISTIDINE KINASE MAK3"/>
    <property type="match status" value="1"/>
</dbReference>
<dbReference type="InterPro" id="IPR001294">
    <property type="entry name" value="Phytochrome"/>
</dbReference>
<dbReference type="GO" id="GO:0000155">
    <property type="term" value="F:phosphorelay sensor kinase activity"/>
    <property type="evidence" value="ECO:0007669"/>
    <property type="project" value="InterPro"/>
</dbReference>
<dbReference type="SMART" id="SM00448">
    <property type="entry name" value="REC"/>
    <property type="match status" value="1"/>
</dbReference>
<keyword evidence="3" id="KW-0716">Sensory transduction</keyword>
<keyword evidence="8" id="KW-0157">Chromophore</keyword>
<evidence type="ECO:0000256" key="8">
    <source>
        <dbReference type="ARBA" id="ARBA00022991"/>
    </source>
</evidence>
<dbReference type="Pfam" id="PF00072">
    <property type="entry name" value="Response_reg"/>
    <property type="match status" value="1"/>
</dbReference>
<name>A0A1D9PUT6_SCLS1</name>
<dbReference type="InterPro" id="IPR013654">
    <property type="entry name" value="PAS_2"/>
</dbReference>
<dbReference type="GO" id="GO:0005524">
    <property type="term" value="F:ATP binding"/>
    <property type="evidence" value="ECO:0007669"/>
    <property type="project" value="UniProtKB-KW"/>
</dbReference>
<dbReference type="InterPro" id="IPR001789">
    <property type="entry name" value="Sig_transdc_resp-reg_receiver"/>
</dbReference>
<feature type="domain" description="Phytochrome chromophore attachment site" evidence="13">
    <location>
        <begin position="364"/>
        <end position="504"/>
    </location>
</feature>
<evidence type="ECO:0000313" key="17">
    <source>
        <dbReference type="Proteomes" id="UP000177798"/>
    </source>
</evidence>
<dbReference type="GO" id="GO:0009584">
    <property type="term" value="P:detection of visible light"/>
    <property type="evidence" value="ECO:0007669"/>
    <property type="project" value="InterPro"/>
</dbReference>
<feature type="modified residue" description="4-aspartylphosphate" evidence="11">
    <location>
        <position position="1122"/>
    </location>
</feature>
<keyword evidence="4" id="KW-0808">Transferase</keyword>
<accession>A0A1D9PUT6</accession>
<dbReference type="Pfam" id="PF08446">
    <property type="entry name" value="PAS_2"/>
    <property type="match status" value="1"/>
</dbReference>
<dbReference type="CDD" id="cd00082">
    <property type="entry name" value="HisKA"/>
    <property type="match status" value="1"/>
</dbReference>
<dbReference type="Proteomes" id="UP000177798">
    <property type="component" value="Chromosome 2"/>
</dbReference>
<dbReference type="SMART" id="SM00388">
    <property type="entry name" value="HisKA"/>
    <property type="match status" value="1"/>
</dbReference>
<evidence type="ECO:0000259" key="14">
    <source>
        <dbReference type="PROSITE" id="PS50109"/>
    </source>
</evidence>
<keyword evidence="7" id="KW-0067">ATP-binding</keyword>
<feature type="domain" description="Histidine kinase" evidence="14">
    <location>
        <begin position="737"/>
        <end position="969"/>
    </location>
</feature>
<dbReference type="Gene3D" id="3.40.50.2300">
    <property type="match status" value="1"/>
</dbReference>
<dbReference type="PANTHER" id="PTHR43065">
    <property type="entry name" value="SENSOR HISTIDINE KINASE"/>
    <property type="match status" value="1"/>
</dbReference>
<feature type="compositionally biased region" description="Basic and acidic residues" evidence="12">
    <location>
        <begin position="116"/>
        <end position="127"/>
    </location>
</feature>
<dbReference type="InterPro" id="IPR036097">
    <property type="entry name" value="HisK_dim/P_sf"/>
</dbReference>
<dbReference type="PRINTS" id="PR01033">
    <property type="entry name" value="PHYTOCHROME"/>
</dbReference>
<evidence type="ECO:0000256" key="9">
    <source>
        <dbReference type="ARBA" id="ARBA00023012"/>
    </source>
</evidence>
<evidence type="ECO:0000256" key="6">
    <source>
        <dbReference type="ARBA" id="ARBA00022777"/>
    </source>
</evidence>
<dbReference type="InterPro" id="IPR005467">
    <property type="entry name" value="His_kinase_dom"/>
</dbReference>
<organism evidence="16 17">
    <name type="scientific">Sclerotinia sclerotiorum (strain ATCC 18683 / 1980 / Ss-1)</name>
    <name type="common">White mold</name>
    <name type="synonym">Whetzelinia sclerotiorum</name>
    <dbReference type="NCBI Taxonomy" id="665079"/>
    <lineage>
        <taxon>Eukaryota</taxon>
        <taxon>Fungi</taxon>
        <taxon>Dikarya</taxon>
        <taxon>Ascomycota</taxon>
        <taxon>Pezizomycotina</taxon>
        <taxon>Leotiomycetes</taxon>
        <taxon>Helotiales</taxon>
        <taxon>Sclerotiniaceae</taxon>
        <taxon>Sclerotinia</taxon>
    </lineage>
</organism>